<accession>A0ABN7VRT2</accession>
<sequence length="205" mass="23312">MLKRYLQVSVGDLHVVHEKVSLALENQHREIKTMISQEMIRIPQAQNKPFYAQVITKVSAFALKKVHKQFLMVSNATPENLLQPCSGTFKSSMGLPCSHIIQELLENDPLQQKWDEYSEQFNTLSLHQKSTVLDNMPSVFQESTTAIQDPQVLPTRGRPVGAKNRTQPTTERDPSTFELIMSGKHRKCDICREIGHNSRTCPNAE</sequence>
<dbReference type="Proteomes" id="UP000789901">
    <property type="component" value="Unassembled WGS sequence"/>
</dbReference>
<evidence type="ECO:0000313" key="2">
    <source>
        <dbReference type="EMBL" id="CAG8795034.1"/>
    </source>
</evidence>
<proteinExistence type="predicted"/>
<feature type="non-terminal residue" evidence="2">
    <location>
        <position position="205"/>
    </location>
</feature>
<evidence type="ECO:0000313" key="3">
    <source>
        <dbReference type="Proteomes" id="UP000789901"/>
    </source>
</evidence>
<feature type="region of interest" description="Disordered" evidence="1">
    <location>
        <begin position="152"/>
        <end position="174"/>
    </location>
</feature>
<dbReference type="InterPro" id="IPR036875">
    <property type="entry name" value="Znf_CCHC_sf"/>
</dbReference>
<organism evidence="2 3">
    <name type="scientific">Gigaspora margarita</name>
    <dbReference type="NCBI Taxonomy" id="4874"/>
    <lineage>
        <taxon>Eukaryota</taxon>
        <taxon>Fungi</taxon>
        <taxon>Fungi incertae sedis</taxon>
        <taxon>Mucoromycota</taxon>
        <taxon>Glomeromycotina</taxon>
        <taxon>Glomeromycetes</taxon>
        <taxon>Diversisporales</taxon>
        <taxon>Gigasporaceae</taxon>
        <taxon>Gigaspora</taxon>
    </lineage>
</organism>
<reference evidence="2 3" key="1">
    <citation type="submission" date="2021-06" db="EMBL/GenBank/DDBJ databases">
        <authorList>
            <person name="Kallberg Y."/>
            <person name="Tangrot J."/>
            <person name="Rosling A."/>
        </authorList>
    </citation>
    <scope>NUCLEOTIDE SEQUENCE [LARGE SCALE GENOMIC DNA]</scope>
    <source>
        <strain evidence="2 3">120-4 pot B 10/14</strain>
    </source>
</reference>
<evidence type="ECO:0000256" key="1">
    <source>
        <dbReference type="SAM" id="MobiDB-lite"/>
    </source>
</evidence>
<gene>
    <name evidence="2" type="ORF">GMARGA_LOCUS21900</name>
</gene>
<dbReference type="SUPFAM" id="SSF57756">
    <property type="entry name" value="Retrovirus zinc finger-like domains"/>
    <property type="match status" value="1"/>
</dbReference>
<name>A0ABN7VRT2_GIGMA</name>
<keyword evidence="3" id="KW-1185">Reference proteome</keyword>
<comment type="caution">
    <text evidence="2">The sequence shown here is derived from an EMBL/GenBank/DDBJ whole genome shotgun (WGS) entry which is preliminary data.</text>
</comment>
<protein>
    <submittedName>
        <fullName evidence="2">32068_t:CDS:1</fullName>
    </submittedName>
</protein>
<dbReference type="EMBL" id="CAJVQB010020653">
    <property type="protein sequence ID" value="CAG8795034.1"/>
    <property type="molecule type" value="Genomic_DNA"/>
</dbReference>